<feature type="domain" description="KilA-N DNA-binding" evidence="2">
    <location>
        <begin position="8"/>
        <end position="94"/>
    </location>
</feature>
<keyword evidence="1" id="KW-0175">Coiled coil</keyword>
<dbReference type="EMBL" id="JACVEL010000003">
    <property type="protein sequence ID" value="MBC9812255.1"/>
    <property type="molecule type" value="Genomic_DNA"/>
</dbReference>
<dbReference type="AlphaFoldDB" id="A0A8J6PJG9"/>
<dbReference type="Pfam" id="PF10543">
    <property type="entry name" value="ORF6N"/>
    <property type="match status" value="1"/>
</dbReference>
<sequence>MNLQTIQNRIIEIRGCKVMLDVDLATLYEVETRVLNQAVRRNIDLFPGDFMFQLTLEEWECMSSQSVMTYSQKRPKSAPPLVFTEHGVTMLATILKSKKAREMSINIVRVFIALRQFIMDYRDLSEQLKALEIRYNQQFSDVYEAINYLIQKEKQQTEQGERKRIGFRKE</sequence>
<accession>A0A8J6PJG9</accession>
<proteinExistence type="predicted"/>
<evidence type="ECO:0000313" key="4">
    <source>
        <dbReference type="Proteomes" id="UP000652681"/>
    </source>
</evidence>
<dbReference type="RefSeq" id="WP_216713894.1">
    <property type="nucleotide sequence ID" value="NZ_JACVEL010000003.1"/>
</dbReference>
<evidence type="ECO:0000256" key="1">
    <source>
        <dbReference type="SAM" id="Coils"/>
    </source>
</evidence>
<comment type="caution">
    <text evidence="3">The sequence shown here is derived from an EMBL/GenBank/DDBJ whole genome shotgun (WGS) entry which is preliminary data.</text>
</comment>
<dbReference type="InterPro" id="IPR018873">
    <property type="entry name" value="KilA-N_DNA-bd_domain"/>
</dbReference>
<gene>
    <name evidence="3" type="ORF">H9Y05_07150</name>
</gene>
<dbReference type="Proteomes" id="UP000652681">
    <property type="component" value="Unassembled WGS sequence"/>
</dbReference>
<reference evidence="3" key="1">
    <citation type="submission" date="2020-09" db="EMBL/GenBank/DDBJ databases">
        <title>Taishania pollutisoli gen. nov., sp. nov., Isolated from Tetrabromobisphenol A-Contaminated Soil.</title>
        <authorList>
            <person name="Chen Q."/>
        </authorList>
    </citation>
    <scope>NUCLEOTIDE SEQUENCE</scope>
    <source>
        <strain evidence="3">CZZ-1</strain>
    </source>
</reference>
<organism evidence="3 4">
    <name type="scientific">Taishania pollutisoli</name>
    <dbReference type="NCBI Taxonomy" id="2766479"/>
    <lineage>
        <taxon>Bacteria</taxon>
        <taxon>Pseudomonadati</taxon>
        <taxon>Bacteroidota</taxon>
        <taxon>Flavobacteriia</taxon>
        <taxon>Flavobacteriales</taxon>
        <taxon>Crocinitomicaceae</taxon>
        <taxon>Taishania</taxon>
    </lineage>
</organism>
<evidence type="ECO:0000259" key="2">
    <source>
        <dbReference type="Pfam" id="PF10543"/>
    </source>
</evidence>
<evidence type="ECO:0000313" key="3">
    <source>
        <dbReference type="EMBL" id="MBC9812255.1"/>
    </source>
</evidence>
<name>A0A8J6PJG9_9FLAO</name>
<protein>
    <submittedName>
        <fullName evidence="3">ORF6N domain-containing protein</fullName>
    </submittedName>
</protein>
<feature type="coiled-coil region" evidence="1">
    <location>
        <begin position="114"/>
        <end position="141"/>
    </location>
</feature>
<keyword evidence="4" id="KW-1185">Reference proteome</keyword>